<protein>
    <submittedName>
        <fullName evidence="2">Uncharacterized protein</fullName>
    </submittedName>
</protein>
<evidence type="ECO:0000313" key="2">
    <source>
        <dbReference type="EMBL" id="MBB6039096.1"/>
    </source>
</evidence>
<keyword evidence="1" id="KW-1133">Transmembrane helix</keyword>
<organism evidence="2 3">
    <name type="scientific">Phytomonospora endophytica</name>
    <dbReference type="NCBI Taxonomy" id="714109"/>
    <lineage>
        <taxon>Bacteria</taxon>
        <taxon>Bacillati</taxon>
        <taxon>Actinomycetota</taxon>
        <taxon>Actinomycetes</taxon>
        <taxon>Micromonosporales</taxon>
        <taxon>Micromonosporaceae</taxon>
        <taxon>Phytomonospora</taxon>
    </lineage>
</organism>
<dbReference type="RefSeq" id="WP_184792188.1">
    <property type="nucleotide sequence ID" value="NZ_BONT01000027.1"/>
</dbReference>
<accession>A0A841FST3</accession>
<keyword evidence="1" id="KW-0472">Membrane</keyword>
<dbReference type="AlphaFoldDB" id="A0A841FST3"/>
<dbReference type="EMBL" id="JACHGT010000020">
    <property type="protein sequence ID" value="MBB6039096.1"/>
    <property type="molecule type" value="Genomic_DNA"/>
</dbReference>
<keyword evidence="1" id="KW-0812">Transmembrane</keyword>
<feature type="transmembrane region" description="Helical" evidence="1">
    <location>
        <begin position="75"/>
        <end position="96"/>
    </location>
</feature>
<comment type="caution">
    <text evidence="2">The sequence shown here is derived from an EMBL/GenBank/DDBJ whole genome shotgun (WGS) entry which is preliminary data.</text>
</comment>
<gene>
    <name evidence="2" type="ORF">HNR73_006987</name>
</gene>
<evidence type="ECO:0000256" key="1">
    <source>
        <dbReference type="SAM" id="Phobius"/>
    </source>
</evidence>
<dbReference type="Proteomes" id="UP000548476">
    <property type="component" value="Unassembled WGS sequence"/>
</dbReference>
<sequence>MALYRYRYRDGSVAARAVSAIFGLIAFILVLHIAFVMLEANTGNPLVHLVKQMADFLAYLFKDIFTLDDYKLQALLNYGLAAIVYLIIGGIIGGAIDRRGTP</sequence>
<evidence type="ECO:0000313" key="3">
    <source>
        <dbReference type="Proteomes" id="UP000548476"/>
    </source>
</evidence>
<keyword evidence="3" id="KW-1185">Reference proteome</keyword>
<name>A0A841FST3_9ACTN</name>
<feature type="transmembrane region" description="Helical" evidence="1">
    <location>
        <begin position="20"/>
        <end position="38"/>
    </location>
</feature>
<reference evidence="2 3" key="1">
    <citation type="submission" date="2020-08" db="EMBL/GenBank/DDBJ databases">
        <title>Genomic Encyclopedia of Type Strains, Phase IV (KMG-IV): sequencing the most valuable type-strain genomes for metagenomic binning, comparative biology and taxonomic classification.</title>
        <authorList>
            <person name="Goeker M."/>
        </authorList>
    </citation>
    <scope>NUCLEOTIDE SEQUENCE [LARGE SCALE GENOMIC DNA]</scope>
    <source>
        <strain evidence="2 3">YIM 65646</strain>
    </source>
</reference>
<proteinExistence type="predicted"/>